<dbReference type="CDD" id="cd06080">
    <property type="entry name" value="PWWP_MUM1-like"/>
    <property type="match status" value="1"/>
</dbReference>
<dbReference type="GeneID" id="101358892"/>
<dbReference type="SUPFAM" id="SSF63748">
    <property type="entry name" value="Tudor/PWWP/MBT"/>
    <property type="match status" value="1"/>
</dbReference>
<comment type="similarity">
    <text evidence="1">Belongs to the PWWP3A family.</text>
</comment>
<dbReference type="Pfam" id="PF20884">
    <property type="entry name" value="MUM1-like_PWWP"/>
    <property type="match status" value="1"/>
</dbReference>
<dbReference type="InterPro" id="IPR040263">
    <property type="entry name" value="PWP3A_3B_4"/>
</dbReference>
<feature type="domain" description="PWWP" evidence="4">
    <location>
        <begin position="512"/>
        <end position="651"/>
    </location>
</feature>
<dbReference type="OrthoDB" id="10013064at2759"/>
<organism evidence="6 7">
    <name type="scientific">Trichechus manatus latirostris</name>
    <name type="common">Florida manatee</name>
    <dbReference type="NCBI Taxonomy" id="127582"/>
    <lineage>
        <taxon>Eukaryota</taxon>
        <taxon>Metazoa</taxon>
        <taxon>Chordata</taxon>
        <taxon>Craniata</taxon>
        <taxon>Vertebrata</taxon>
        <taxon>Euteleostomi</taxon>
        <taxon>Mammalia</taxon>
        <taxon>Eutheria</taxon>
        <taxon>Afrotheria</taxon>
        <taxon>Sirenia</taxon>
        <taxon>Trichechidae</taxon>
        <taxon>Trichechus</taxon>
    </lineage>
</organism>
<dbReference type="InterPro" id="IPR035504">
    <property type="entry name" value="MUM1-like_PWWP"/>
</dbReference>
<dbReference type="PANTHER" id="PTHR31333">
    <property type="entry name" value="PWWP DOMAIN-CONTAINING DNA REPAIR FACTOR 3 FAMILY MEMBER"/>
    <property type="match status" value="1"/>
</dbReference>
<feature type="region of interest" description="Disordered" evidence="2">
    <location>
        <begin position="309"/>
        <end position="355"/>
    </location>
</feature>
<dbReference type="FunFam" id="2.30.30.140:FF:000063">
    <property type="entry name" value="PWWP domain-containing DNA repair factor 3A"/>
    <property type="match status" value="1"/>
</dbReference>
<evidence type="ECO:0000259" key="5">
    <source>
        <dbReference type="Pfam" id="PF20887"/>
    </source>
</evidence>
<dbReference type="Proteomes" id="UP000248480">
    <property type="component" value="Unplaced"/>
</dbReference>
<feature type="region of interest" description="Disordered" evidence="2">
    <location>
        <begin position="257"/>
        <end position="293"/>
    </location>
</feature>
<dbReference type="InterPro" id="IPR048795">
    <property type="entry name" value="PWP3A_3B_4_C"/>
</dbReference>
<dbReference type="KEGG" id="tmu:101358892"/>
<dbReference type="InParanoid" id="A0A2Y9E8L9"/>
<dbReference type="PANTHER" id="PTHR31333:SF2">
    <property type="entry name" value="PWWP DOMAIN-CONTAINING DNA REPAIR FACTOR 4"/>
    <property type="match status" value="1"/>
</dbReference>
<feature type="region of interest" description="Disordered" evidence="2">
    <location>
        <begin position="103"/>
        <end position="131"/>
    </location>
</feature>
<protein>
    <submittedName>
        <fullName evidence="7">PWWP domain-containing protein MUM1L1-like</fullName>
    </submittedName>
</protein>
<dbReference type="STRING" id="127582.A0A2Y9E8L9"/>
<sequence length="666" mass="75429">MDAEYVLCNWKGRLWPAKVLSRSGASPKTKREMANCLEVQILSLDEKIKVKSTEIQMLTKSQTEAMASLRAARSKVRAPRGEERAHRRALKVALEILEERARSGHSSTFHKEETTTVSQRVPKKTSRALPPRKYGKLTRDISRSHGKNIEFSKFLVVSLMRCDSLYGDKSQKHTAIDLVQSEVEPRSSPSSRMGDNFPSLSEGGGEKEGKKKDGTSAVMSSHPTVLKKGACAKPQEGVPIWPSGIVGTGLKAVKEEARDTCPKTLARSPENSASSENIEDPREGPSKPRLAGTAACCSSSNLRLANRKRKLQAQGPVSGPKKRQTVDDSEATSPIRSNNRGGRRQGQPARMACPHEPCPIERGTVVWFKFQEYPYWPAVVASIQRVEKTARVLLIEAYMSQERRGIRVPLRRLKHFDCQQKPKLMKRARKLYGQSVDWCCSLVAHYREGLSRRSFAGSFLEYFAADISYPLRKAIQEGEMEGDFPRVNYNDLEESEEETCLGSKKLCKKFLPDRMKAARDRDNRKLLDFIVKRKAAESHLLDIVNGRKQSTWLDSFLNSTKRAVCVETYLEDEDQLDILVKYLQEIYKQIGKRMLTLIRNDKVNFVLEVLLPEAIIFSISALEGLDYKDAEAKYLDGPPVHYREKELFDKKVLAERRRRLTKKKAN</sequence>
<dbReference type="RefSeq" id="XP_004389008.1">
    <property type="nucleotide sequence ID" value="XM_004388951.1"/>
</dbReference>
<feature type="compositionally biased region" description="Basic and acidic residues" evidence="2">
    <location>
        <begin position="204"/>
        <end position="214"/>
    </location>
</feature>
<name>A0A2Y9E8L9_TRIMA</name>
<accession>A0A2Y9E8L9</accession>
<reference evidence="7" key="1">
    <citation type="submission" date="2025-08" db="UniProtKB">
        <authorList>
            <consortium name="RefSeq"/>
        </authorList>
    </citation>
    <scope>IDENTIFICATION</scope>
</reference>
<keyword evidence="6" id="KW-1185">Reference proteome</keyword>
<evidence type="ECO:0000313" key="7">
    <source>
        <dbReference type="RefSeq" id="XP_004389008.1"/>
    </source>
</evidence>
<dbReference type="Pfam" id="PF20886">
    <property type="entry name" value="PWP3A-B_C"/>
    <property type="match status" value="1"/>
</dbReference>
<proteinExistence type="inferred from homology"/>
<dbReference type="Gene3D" id="6.10.300.20">
    <property type="match status" value="1"/>
</dbReference>
<gene>
    <name evidence="7" type="primary">LOC101358892</name>
</gene>
<evidence type="ECO:0000313" key="6">
    <source>
        <dbReference type="Proteomes" id="UP000248480"/>
    </source>
</evidence>
<dbReference type="Pfam" id="PF20887">
    <property type="entry name" value="PWP3A-B_N"/>
    <property type="match status" value="1"/>
</dbReference>
<feature type="region of interest" description="Disordered" evidence="2">
    <location>
        <begin position="177"/>
        <end position="222"/>
    </location>
</feature>
<evidence type="ECO:0000256" key="1">
    <source>
        <dbReference type="ARBA" id="ARBA00008188"/>
    </source>
</evidence>
<evidence type="ECO:0000259" key="3">
    <source>
        <dbReference type="Pfam" id="PF20884"/>
    </source>
</evidence>
<dbReference type="AlphaFoldDB" id="A0A2Y9E8L9"/>
<feature type="domain" description="MUM1-like PWWP" evidence="3">
    <location>
        <begin position="361"/>
        <end position="439"/>
    </location>
</feature>
<evidence type="ECO:0000259" key="4">
    <source>
        <dbReference type="Pfam" id="PF20886"/>
    </source>
</evidence>
<feature type="compositionally biased region" description="Low complexity" evidence="2">
    <location>
        <begin position="179"/>
        <end position="192"/>
    </location>
</feature>
<dbReference type="InterPro" id="IPR048765">
    <property type="entry name" value="PWP3A_3B_4_N"/>
</dbReference>
<feature type="domain" description="PWWP" evidence="5">
    <location>
        <begin position="5"/>
        <end position="99"/>
    </location>
</feature>
<dbReference type="Gene3D" id="2.30.30.140">
    <property type="match status" value="1"/>
</dbReference>
<evidence type="ECO:0000256" key="2">
    <source>
        <dbReference type="SAM" id="MobiDB-lite"/>
    </source>
</evidence>